<dbReference type="CDD" id="cd08023">
    <property type="entry name" value="GH16_laminarinase_like"/>
    <property type="match status" value="1"/>
</dbReference>
<keyword evidence="5" id="KW-1185">Reference proteome</keyword>
<evidence type="ECO:0000256" key="1">
    <source>
        <dbReference type="ARBA" id="ARBA00006865"/>
    </source>
</evidence>
<dbReference type="PANTHER" id="PTHR10963">
    <property type="entry name" value="GLYCOSYL HYDROLASE-RELATED"/>
    <property type="match status" value="1"/>
</dbReference>
<dbReference type="RefSeq" id="WP_110309120.1">
    <property type="nucleotide sequence ID" value="NZ_QICL01000001.1"/>
</dbReference>
<comment type="similarity">
    <text evidence="1">Belongs to the glycosyl hydrolase 16 family.</text>
</comment>
<dbReference type="PANTHER" id="PTHR10963:SF55">
    <property type="entry name" value="GLYCOSIDE HYDROLASE FAMILY 16 PROTEIN"/>
    <property type="match status" value="1"/>
</dbReference>
<dbReference type="EMBL" id="QICL01000001">
    <property type="protein sequence ID" value="PXV69167.1"/>
    <property type="molecule type" value="Genomic_DNA"/>
</dbReference>
<proteinExistence type="inferred from homology"/>
<dbReference type="InterPro" id="IPR013320">
    <property type="entry name" value="ConA-like_dom_sf"/>
</dbReference>
<dbReference type="AlphaFoldDB" id="A0A2V3PTY5"/>
<evidence type="ECO:0000313" key="5">
    <source>
        <dbReference type="Proteomes" id="UP000247973"/>
    </source>
</evidence>
<feature type="signal peptide" evidence="2">
    <location>
        <begin position="1"/>
        <end position="23"/>
    </location>
</feature>
<keyword evidence="4" id="KW-0378">Hydrolase</keyword>
<name>A0A2V3PTY5_9BACT</name>
<dbReference type="Gene3D" id="2.60.120.200">
    <property type="match status" value="1"/>
</dbReference>
<protein>
    <submittedName>
        <fullName evidence="4">Glycosyl hydrolase family 16</fullName>
    </submittedName>
</protein>
<gene>
    <name evidence="4" type="ORF">CLV62_101436</name>
</gene>
<comment type="caution">
    <text evidence="4">The sequence shown here is derived from an EMBL/GenBank/DDBJ whole genome shotgun (WGS) entry which is preliminary data.</text>
</comment>
<reference evidence="4 5" key="1">
    <citation type="submission" date="2018-03" db="EMBL/GenBank/DDBJ databases">
        <title>Genomic Encyclopedia of Archaeal and Bacterial Type Strains, Phase II (KMG-II): from individual species to whole genera.</title>
        <authorList>
            <person name="Goeker M."/>
        </authorList>
    </citation>
    <scope>NUCLEOTIDE SEQUENCE [LARGE SCALE GENOMIC DNA]</scope>
    <source>
        <strain evidence="4 5">DSM 100214</strain>
    </source>
</reference>
<dbReference type="GO" id="GO:0004553">
    <property type="term" value="F:hydrolase activity, hydrolyzing O-glycosyl compounds"/>
    <property type="evidence" value="ECO:0007669"/>
    <property type="project" value="InterPro"/>
</dbReference>
<dbReference type="OrthoDB" id="9809583at2"/>
<keyword evidence="2" id="KW-0732">Signal</keyword>
<evidence type="ECO:0000256" key="2">
    <source>
        <dbReference type="SAM" id="SignalP"/>
    </source>
</evidence>
<evidence type="ECO:0000313" key="4">
    <source>
        <dbReference type="EMBL" id="PXV69167.1"/>
    </source>
</evidence>
<feature type="domain" description="GH16" evidence="3">
    <location>
        <begin position="45"/>
        <end position="261"/>
    </location>
</feature>
<dbReference type="SUPFAM" id="SSF49899">
    <property type="entry name" value="Concanavalin A-like lectins/glucanases"/>
    <property type="match status" value="1"/>
</dbReference>
<dbReference type="PROSITE" id="PS51762">
    <property type="entry name" value="GH16_2"/>
    <property type="match status" value="1"/>
</dbReference>
<dbReference type="InterPro" id="IPR000757">
    <property type="entry name" value="Beta-glucanase-like"/>
</dbReference>
<accession>A0A2V3PTY5</accession>
<dbReference type="GO" id="GO:0005975">
    <property type="term" value="P:carbohydrate metabolic process"/>
    <property type="evidence" value="ECO:0007669"/>
    <property type="project" value="InterPro"/>
</dbReference>
<dbReference type="Proteomes" id="UP000247973">
    <property type="component" value="Unassembled WGS sequence"/>
</dbReference>
<dbReference type="InterPro" id="IPR050546">
    <property type="entry name" value="Glycosyl_Hydrlase_16"/>
</dbReference>
<sequence length="261" mass="30015">MKKSLLIFSVLVCILFSTTYCTAPKKEGWQLVWEENFDGTTLDTSRWSRIPRGTADWQNYMSFSDSCYEMKDGNLILKGIVNNDLQSDTVPFLTGGVWTKDKVSFKDGRIEIRAKLGEATGAWPAIWMLSQNKGWPMGGEIDIMEHLNFDSIVYQTVHTHYTYDLEIKDNPVNGGTNLLNRNDYNIYALEINADSLVFFVNNSRTFAYPRIVTDKEGQYPFDDDFYLLIDMQLGGSWVGGVDPKDLPVDMKIDWVRFYKKQ</sequence>
<organism evidence="4 5">
    <name type="scientific">Dysgonomonas alginatilytica</name>
    <dbReference type="NCBI Taxonomy" id="1605892"/>
    <lineage>
        <taxon>Bacteria</taxon>
        <taxon>Pseudomonadati</taxon>
        <taxon>Bacteroidota</taxon>
        <taxon>Bacteroidia</taxon>
        <taxon>Bacteroidales</taxon>
        <taxon>Dysgonomonadaceae</taxon>
        <taxon>Dysgonomonas</taxon>
    </lineage>
</organism>
<evidence type="ECO:0000259" key="3">
    <source>
        <dbReference type="PROSITE" id="PS51762"/>
    </source>
</evidence>
<feature type="chain" id="PRO_5016048982" evidence="2">
    <location>
        <begin position="24"/>
        <end position="261"/>
    </location>
</feature>
<dbReference type="Pfam" id="PF26113">
    <property type="entry name" value="GH16_XgeA"/>
    <property type="match status" value="1"/>
</dbReference>